<proteinExistence type="predicted"/>
<feature type="transmembrane region" description="Helical" evidence="1">
    <location>
        <begin position="191"/>
        <end position="210"/>
    </location>
</feature>
<dbReference type="EMBL" id="CYKH01001363">
    <property type="protein sequence ID" value="CUG86678.1"/>
    <property type="molecule type" value="Genomic_DNA"/>
</dbReference>
<dbReference type="Proteomes" id="UP000051952">
    <property type="component" value="Unassembled WGS sequence"/>
</dbReference>
<feature type="transmembrane region" description="Helical" evidence="1">
    <location>
        <begin position="158"/>
        <end position="179"/>
    </location>
</feature>
<dbReference type="AlphaFoldDB" id="A0A0S4J664"/>
<feature type="transmembrane region" description="Helical" evidence="1">
    <location>
        <begin position="103"/>
        <end position="120"/>
    </location>
</feature>
<dbReference type="VEuPathDB" id="TriTrypDB:BSAL_94150"/>
<sequence length="265" mass="28731">MGSLFVVSASWSVEAIAYRHIEAEITTTVTPTPPAAATATKEIRTQLKQQLPIIRFAIHQRPAQLFRPVPRCVSAVVLPCGAWEPQIARSSYGVVVAPYVRKWMRVWVVMPVSNMIVQILNGIDVDGSACDALQGLTLCVLAGVCVFIAYARPHRALLASYLVCASLVLTMVTVLLGLLCRHGAVSSDAVSGFGVFASVAMFVFKLYHVLMPIVERRLMACNGDAAALTEENATLALRAQPRNQSAVLRELVEMAIAVARDRSLD</sequence>
<protein>
    <submittedName>
        <fullName evidence="2">Membrane-associated protein, putative</fullName>
    </submittedName>
</protein>
<keyword evidence="1" id="KW-1133">Transmembrane helix</keyword>
<gene>
    <name evidence="2" type="ORF">BSAL_94150</name>
</gene>
<reference evidence="3" key="1">
    <citation type="submission" date="2015-09" db="EMBL/GenBank/DDBJ databases">
        <authorList>
            <consortium name="Pathogen Informatics"/>
        </authorList>
    </citation>
    <scope>NUCLEOTIDE SEQUENCE [LARGE SCALE GENOMIC DNA]</scope>
    <source>
        <strain evidence="3">Lake Konstanz</strain>
    </source>
</reference>
<keyword evidence="1" id="KW-0812">Transmembrane</keyword>
<evidence type="ECO:0000313" key="2">
    <source>
        <dbReference type="EMBL" id="CUG86678.1"/>
    </source>
</evidence>
<feature type="transmembrane region" description="Helical" evidence="1">
    <location>
        <begin position="132"/>
        <end position="151"/>
    </location>
</feature>
<keyword evidence="1" id="KW-0472">Membrane</keyword>
<name>A0A0S4J664_BODSA</name>
<accession>A0A0S4J664</accession>
<keyword evidence="3" id="KW-1185">Reference proteome</keyword>
<evidence type="ECO:0000256" key="1">
    <source>
        <dbReference type="SAM" id="Phobius"/>
    </source>
</evidence>
<evidence type="ECO:0000313" key="3">
    <source>
        <dbReference type="Proteomes" id="UP000051952"/>
    </source>
</evidence>
<organism evidence="2 3">
    <name type="scientific">Bodo saltans</name>
    <name type="common">Flagellated protozoan</name>
    <dbReference type="NCBI Taxonomy" id="75058"/>
    <lineage>
        <taxon>Eukaryota</taxon>
        <taxon>Discoba</taxon>
        <taxon>Euglenozoa</taxon>
        <taxon>Kinetoplastea</taxon>
        <taxon>Metakinetoplastina</taxon>
        <taxon>Eubodonida</taxon>
        <taxon>Bodonidae</taxon>
        <taxon>Bodo</taxon>
    </lineage>
</organism>